<evidence type="ECO:0000313" key="1">
    <source>
        <dbReference type="EMBL" id="CAI9935947.1"/>
    </source>
</evidence>
<dbReference type="Gene3D" id="3.40.30.10">
    <property type="entry name" value="Glutaredoxin"/>
    <property type="match status" value="1"/>
</dbReference>
<accession>A0AA86PC76</accession>
<organism evidence="1">
    <name type="scientific">Hexamita inflata</name>
    <dbReference type="NCBI Taxonomy" id="28002"/>
    <lineage>
        <taxon>Eukaryota</taxon>
        <taxon>Metamonada</taxon>
        <taxon>Diplomonadida</taxon>
        <taxon>Hexamitidae</taxon>
        <taxon>Hexamitinae</taxon>
        <taxon>Hexamita</taxon>
    </lineage>
</organism>
<comment type="caution">
    <text evidence="1">The sequence shown here is derived from an EMBL/GenBank/DDBJ whole genome shotgun (WGS) entry which is preliminary data.</text>
</comment>
<dbReference type="AlphaFoldDB" id="A0AA86PC76"/>
<reference evidence="1" key="1">
    <citation type="submission" date="2023-06" db="EMBL/GenBank/DDBJ databases">
        <authorList>
            <person name="Kurt Z."/>
        </authorList>
    </citation>
    <scope>NUCLEOTIDE SEQUENCE</scope>
</reference>
<evidence type="ECO:0000313" key="2">
    <source>
        <dbReference type="EMBL" id="CAL6035912.1"/>
    </source>
</evidence>
<dbReference type="EMBL" id="CAXDID020000132">
    <property type="protein sequence ID" value="CAL6035912.1"/>
    <property type="molecule type" value="Genomic_DNA"/>
</dbReference>
<sequence>MLICSLVLHTVQLKYRNPDQIEDLKAQSASLVVLFTDSSTSTEYYTVLDELSDMFEGVLSFSALNCSQYIDYCDTSDIGAPSTFMFNSRFNYDPSFVKQFTVENVLNWIQQNQKMPPNFARTIRDIEKPAIYVFANDSLPPAIQRFVVYNSFQNIYNDWKMLTEILRSCEKQIPMVVMRRGNHYFQFYDEFTVRNLDKWAEETLTLEIKEEEEEEHARIHDEL</sequence>
<dbReference type="InterPro" id="IPR036249">
    <property type="entry name" value="Thioredoxin-like_sf"/>
</dbReference>
<name>A0AA86PC76_9EUKA</name>
<reference evidence="2 3" key="2">
    <citation type="submission" date="2024-07" db="EMBL/GenBank/DDBJ databases">
        <authorList>
            <person name="Akdeniz Z."/>
        </authorList>
    </citation>
    <scope>NUCLEOTIDE SEQUENCE [LARGE SCALE GENOMIC DNA]</scope>
</reference>
<gene>
    <name evidence="1" type="ORF">HINF_LOCUS23592</name>
    <name evidence="2" type="ORF">HINF_LOCUS36159</name>
</gene>
<proteinExistence type="predicted"/>
<dbReference type="EMBL" id="CATOUU010000627">
    <property type="protein sequence ID" value="CAI9935947.1"/>
    <property type="molecule type" value="Genomic_DNA"/>
</dbReference>
<keyword evidence="3" id="KW-1185">Reference proteome</keyword>
<dbReference type="SUPFAM" id="SSF52833">
    <property type="entry name" value="Thioredoxin-like"/>
    <property type="match status" value="1"/>
</dbReference>
<dbReference type="Proteomes" id="UP001642409">
    <property type="component" value="Unassembled WGS sequence"/>
</dbReference>
<protein>
    <submittedName>
        <fullName evidence="1">Thioredoxin-like superfamily</fullName>
    </submittedName>
    <submittedName>
        <fullName evidence="2">Thioredoxin-like_superfamily</fullName>
    </submittedName>
</protein>
<evidence type="ECO:0000313" key="3">
    <source>
        <dbReference type="Proteomes" id="UP001642409"/>
    </source>
</evidence>